<proteinExistence type="predicted"/>
<organism evidence="2 3">
    <name type="scientific">Delitschia confertaspora ATCC 74209</name>
    <dbReference type="NCBI Taxonomy" id="1513339"/>
    <lineage>
        <taxon>Eukaryota</taxon>
        <taxon>Fungi</taxon>
        <taxon>Dikarya</taxon>
        <taxon>Ascomycota</taxon>
        <taxon>Pezizomycotina</taxon>
        <taxon>Dothideomycetes</taxon>
        <taxon>Pleosporomycetidae</taxon>
        <taxon>Pleosporales</taxon>
        <taxon>Delitschiaceae</taxon>
        <taxon>Delitschia</taxon>
    </lineage>
</organism>
<sequence length="254" mass="27963">MANEAEKRNSVEAKEPDRSSEEDHGTQGSEPRPSNLSSQAAEENNNDVDDDESIVLPPYPLSAGRQEQDTSLEKDQHMQDSGTAPPNYSPQTAAANSIDDDEEELIIPPAYPPSLERHEQDTISEEDQHTEGPGSDPPHTPPQTTLDDESVLLAPYSPPEVNHAGNIHPSSLSANTDDTENDGEDEFIITRSYSPRKENYGDDINAYSPPDNTDRGHKVEERRSSAGKYFAGRQVSHIKINMWRCSTLHASAGF</sequence>
<dbReference type="EMBL" id="ML994110">
    <property type="protein sequence ID" value="KAF2198892.1"/>
    <property type="molecule type" value="Genomic_DNA"/>
</dbReference>
<feature type="compositionally biased region" description="Polar residues" evidence="1">
    <location>
        <begin position="26"/>
        <end position="41"/>
    </location>
</feature>
<keyword evidence="3" id="KW-1185">Reference proteome</keyword>
<name>A0A9P4MQF4_9PLEO</name>
<feature type="compositionally biased region" description="Polar residues" evidence="1">
    <location>
        <begin position="79"/>
        <end position="95"/>
    </location>
</feature>
<dbReference type="Proteomes" id="UP000799536">
    <property type="component" value="Unassembled WGS sequence"/>
</dbReference>
<gene>
    <name evidence="2" type="ORF">GQ43DRAFT_492641</name>
</gene>
<evidence type="ECO:0000313" key="3">
    <source>
        <dbReference type="Proteomes" id="UP000799536"/>
    </source>
</evidence>
<feature type="compositionally biased region" description="Basic and acidic residues" evidence="1">
    <location>
        <begin position="1"/>
        <end position="25"/>
    </location>
</feature>
<comment type="caution">
    <text evidence="2">The sequence shown here is derived from an EMBL/GenBank/DDBJ whole genome shotgun (WGS) entry which is preliminary data.</text>
</comment>
<feature type="compositionally biased region" description="Acidic residues" evidence="1">
    <location>
        <begin position="44"/>
        <end position="53"/>
    </location>
</feature>
<feature type="compositionally biased region" description="Basic and acidic residues" evidence="1">
    <location>
        <begin position="66"/>
        <end position="78"/>
    </location>
</feature>
<reference evidence="2" key="1">
    <citation type="journal article" date="2020" name="Stud. Mycol.">
        <title>101 Dothideomycetes genomes: a test case for predicting lifestyles and emergence of pathogens.</title>
        <authorList>
            <person name="Haridas S."/>
            <person name="Albert R."/>
            <person name="Binder M."/>
            <person name="Bloem J."/>
            <person name="Labutti K."/>
            <person name="Salamov A."/>
            <person name="Andreopoulos B."/>
            <person name="Baker S."/>
            <person name="Barry K."/>
            <person name="Bills G."/>
            <person name="Bluhm B."/>
            <person name="Cannon C."/>
            <person name="Castanera R."/>
            <person name="Culley D."/>
            <person name="Daum C."/>
            <person name="Ezra D."/>
            <person name="Gonzalez J."/>
            <person name="Henrissat B."/>
            <person name="Kuo A."/>
            <person name="Liang C."/>
            <person name="Lipzen A."/>
            <person name="Lutzoni F."/>
            <person name="Magnuson J."/>
            <person name="Mondo S."/>
            <person name="Nolan M."/>
            <person name="Ohm R."/>
            <person name="Pangilinan J."/>
            <person name="Park H.-J."/>
            <person name="Ramirez L."/>
            <person name="Alfaro M."/>
            <person name="Sun H."/>
            <person name="Tritt A."/>
            <person name="Yoshinaga Y."/>
            <person name="Zwiers L.-H."/>
            <person name="Turgeon B."/>
            <person name="Goodwin S."/>
            <person name="Spatafora J."/>
            <person name="Crous P."/>
            <person name="Grigoriev I."/>
        </authorList>
    </citation>
    <scope>NUCLEOTIDE SEQUENCE</scope>
    <source>
        <strain evidence="2">ATCC 74209</strain>
    </source>
</reference>
<feature type="compositionally biased region" description="Basic and acidic residues" evidence="1">
    <location>
        <begin position="115"/>
        <end position="130"/>
    </location>
</feature>
<feature type="compositionally biased region" description="Basic and acidic residues" evidence="1">
    <location>
        <begin position="212"/>
        <end position="224"/>
    </location>
</feature>
<evidence type="ECO:0000256" key="1">
    <source>
        <dbReference type="SAM" id="MobiDB-lite"/>
    </source>
</evidence>
<accession>A0A9P4MQF4</accession>
<feature type="region of interest" description="Disordered" evidence="1">
    <location>
        <begin position="1"/>
        <end position="225"/>
    </location>
</feature>
<evidence type="ECO:0000313" key="2">
    <source>
        <dbReference type="EMBL" id="KAF2198892.1"/>
    </source>
</evidence>
<protein>
    <submittedName>
        <fullName evidence="2">Uncharacterized protein</fullName>
    </submittedName>
</protein>
<feature type="compositionally biased region" description="Acidic residues" evidence="1">
    <location>
        <begin position="177"/>
        <end position="187"/>
    </location>
</feature>
<dbReference type="AlphaFoldDB" id="A0A9P4MQF4"/>